<reference evidence="1" key="1">
    <citation type="submission" date="2020-05" db="EMBL/GenBank/DDBJ databases">
        <authorList>
            <person name="Chiriac C."/>
            <person name="Salcher M."/>
            <person name="Ghai R."/>
            <person name="Kavagutti S V."/>
        </authorList>
    </citation>
    <scope>NUCLEOTIDE SEQUENCE</scope>
</reference>
<gene>
    <name evidence="1" type="ORF">UFOPK3243_00952</name>
</gene>
<sequence>MKIVTGGIFAPPYVATFPVFETPAARYPAWKAAWLVENSIPFKFGYVLPG</sequence>
<protein>
    <submittedName>
        <fullName evidence="1">Unannotated protein</fullName>
    </submittedName>
</protein>
<organism evidence="1">
    <name type="scientific">freshwater metagenome</name>
    <dbReference type="NCBI Taxonomy" id="449393"/>
    <lineage>
        <taxon>unclassified sequences</taxon>
        <taxon>metagenomes</taxon>
        <taxon>ecological metagenomes</taxon>
    </lineage>
</organism>
<name>A0A6J7BFI9_9ZZZZ</name>
<dbReference type="EMBL" id="CAFAZZ010000102">
    <property type="protein sequence ID" value="CAB4844277.1"/>
    <property type="molecule type" value="Genomic_DNA"/>
</dbReference>
<evidence type="ECO:0000313" key="1">
    <source>
        <dbReference type="EMBL" id="CAB4844277.1"/>
    </source>
</evidence>
<accession>A0A6J7BFI9</accession>
<dbReference type="AlphaFoldDB" id="A0A6J7BFI9"/>
<proteinExistence type="predicted"/>